<dbReference type="GO" id="GO:0005886">
    <property type="term" value="C:plasma membrane"/>
    <property type="evidence" value="ECO:0007669"/>
    <property type="project" value="TreeGrafter"/>
</dbReference>
<dbReference type="GO" id="GO:0006906">
    <property type="term" value="P:vesicle fusion"/>
    <property type="evidence" value="ECO:0007669"/>
    <property type="project" value="TreeGrafter"/>
</dbReference>
<dbReference type="InterPro" id="IPR006011">
    <property type="entry name" value="Syntaxin_N"/>
</dbReference>
<dbReference type="Proteomes" id="UP000276776">
    <property type="component" value="Unassembled WGS sequence"/>
</dbReference>
<dbReference type="WBParaSite" id="TCLT_0000041501-mRNA-1">
    <property type="protein sequence ID" value="TCLT_0000041501-mRNA-1"/>
    <property type="gene ID" value="TCLT_0000041501"/>
</dbReference>
<dbReference type="STRING" id="103827.A0A0N5CK35"/>
<dbReference type="PANTHER" id="PTHR19957:SF307">
    <property type="entry name" value="PROTEIN SSO1-RELATED"/>
    <property type="match status" value="1"/>
</dbReference>
<name>A0A0N5CK35_THECL</name>
<comment type="subcellular location">
    <subcellularLocation>
        <location evidence="1">Membrane</location>
        <topology evidence="1">Single-pass type IV membrane protein</topology>
    </subcellularLocation>
</comment>
<dbReference type="PANTHER" id="PTHR19957">
    <property type="entry name" value="SYNTAXIN"/>
    <property type="match status" value="1"/>
</dbReference>
<evidence type="ECO:0000259" key="5">
    <source>
        <dbReference type="Pfam" id="PF00804"/>
    </source>
</evidence>
<gene>
    <name evidence="6" type="ORF">TCLT_LOCUS416</name>
</gene>
<reference evidence="8" key="1">
    <citation type="submission" date="2017-02" db="UniProtKB">
        <authorList>
            <consortium name="WormBaseParasite"/>
        </authorList>
    </citation>
    <scope>IDENTIFICATION</scope>
</reference>
<dbReference type="InterPro" id="IPR045242">
    <property type="entry name" value="Syntaxin"/>
</dbReference>
<dbReference type="GO" id="GO:0005484">
    <property type="term" value="F:SNAP receptor activity"/>
    <property type="evidence" value="ECO:0007669"/>
    <property type="project" value="TreeGrafter"/>
</dbReference>
<keyword evidence="2" id="KW-0812">Transmembrane</keyword>
<dbReference type="InterPro" id="IPR010989">
    <property type="entry name" value="SNARE"/>
</dbReference>
<dbReference type="Gene3D" id="1.20.58.70">
    <property type="match status" value="1"/>
</dbReference>
<keyword evidence="4" id="KW-0472">Membrane</keyword>
<evidence type="ECO:0000256" key="2">
    <source>
        <dbReference type="ARBA" id="ARBA00022692"/>
    </source>
</evidence>
<dbReference type="GO" id="GO:0000149">
    <property type="term" value="F:SNARE binding"/>
    <property type="evidence" value="ECO:0007669"/>
    <property type="project" value="TreeGrafter"/>
</dbReference>
<evidence type="ECO:0000313" key="7">
    <source>
        <dbReference type="Proteomes" id="UP000276776"/>
    </source>
</evidence>
<dbReference type="EMBL" id="UYYF01000028">
    <property type="protein sequence ID" value="VDM95375.1"/>
    <property type="molecule type" value="Genomic_DNA"/>
</dbReference>
<dbReference type="OrthoDB" id="10255013at2759"/>
<dbReference type="GO" id="GO:0006886">
    <property type="term" value="P:intracellular protein transport"/>
    <property type="evidence" value="ECO:0007669"/>
    <property type="project" value="TreeGrafter"/>
</dbReference>
<dbReference type="AlphaFoldDB" id="A0A0N5CK35"/>
<evidence type="ECO:0000256" key="4">
    <source>
        <dbReference type="ARBA" id="ARBA00023136"/>
    </source>
</evidence>
<evidence type="ECO:0000256" key="3">
    <source>
        <dbReference type="ARBA" id="ARBA00022989"/>
    </source>
</evidence>
<dbReference type="GO" id="GO:0031201">
    <property type="term" value="C:SNARE complex"/>
    <property type="evidence" value="ECO:0007669"/>
    <property type="project" value="TreeGrafter"/>
</dbReference>
<dbReference type="Pfam" id="PF00804">
    <property type="entry name" value="Syntaxin"/>
    <property type="match status" value="1"/>
</dbReference>
<feature type="domain" description="Syntaxin N-terminal" evidence="5">
    <location>
        <begin position="56"/>
        <end position="207"/>
    </location>
</feature>
<dbReference type="GO" id="GO:0012505">
    <property type="term" value="C:endomembrane system"/>
    <property type="evidence" value="ECO:0007669"/>
    <property type="project" value="TreeGrafter"/>
</dbReference>
<keyword evidence="3" id="KW-1133">Transmembrane helix</keyword>
<evidence type="ECO:0000313" key="8">
    <source>
        <dbReference type="WBParaSite" id="TCLT_0000041501-mRNA-1"/>
    </source>
</evidence>
<accession>A0A0N5CK35</accession>
<dbReference type="GO" id="GO:0006887">
    <property type="term" value="P:exocytosis"/>
    <property type="evidence" value="ECO:0007669"/>
    <property type="project" value="TreeGrafter"/>
</dbReference>
<evidence type="ECO:0000313" key="6">
    <source>
        <dbReference type="EMBL" id="VDM95375.1"/>
    </source>
</evidence>
<evidence type="ECO:0000256" key="1">
    <source>
        <dbReference type="ARBA" id="ARBA00004211"/>
    </source>
</evidence>
<keyword evidence="7" id="KW-1185">Reference proteome</keyword>
<dbReference type="OMA" id="CHIEAMI"/>
<organism evidence="8">
    <name type="scientific">Thelazia callipaeda</name>
    <name type="common">Oriental eyeworm</name>
    <name type="synonym">Parasitic nematode</name>
    <dbReference type="NCBI Taxonomy" id="103827"/>
    <lineage>
        <taxon>Eukaryota</taxon>
        <taxon>Metazoa</taxon>
        <taxon>Ecdysozoa</taxon>
        <taxon>Nematoda</taxon>
        <taxon>Chromadorea</taxon>
        <taxon>Rhabditida</taxon>
        <taxon>Spirurina</taxon>
        <taxon>Spiruromorpha</taxon>
        <taxon>Thelazioidea</taxon>
        <taxon>Thelaziidae</taxon>
        <taxon>Thelazia</taxon>
    </lineage>
</organism>
<dbReference type="GO" id="GO:0048278">
    <property type="term" value="P:vesicle docking"/>
    <property type="evidence" value="ECO:0007669"/>
    <property type="project" value="TreeGrafter"/>
</dbReference>
<protein>
    <submittedName>
        <fullName evidence="8">SynN domain-containing protein</fullName>
    </submittedName>
</protein>
<proteinExistence type="predicted"/>
<reference evidence="6 7" key="2">
    <citation type="submission" date="2018-11" db="EMBL/GenBank/DDBJ databases">
        <authorList>
            <consortium name="Pathogen Informatics"/>
        </authorList>
    </citation>
    <scope>NUCLEOTIDE SEQUENCE [LARGE SCALE GENOMIC DNA]</scope>
</reference>
<sequence length="272" mass="31440">MYLRDLLILAEIRSINMIKDRWNELRIKASQFSSDRTSIAVDDLHDFDKVYPTSQSTFFNKVHEIRKILAGLAADIAEVKIRLHSLPAQTIFDGREKEKLDECLRAIKYRSNLLRGHLLAMQRNEKEVEKEQQTDSDITARIRKCHIEAMIKTLSVLIEKLNSAQLDYRIQVLKKIKRQLVIAGEHMTDDEINAIVDSESPEIFNRQFRSSQLKSALASVTVRHAGFVNLEKSMKELHHLYNDFAFLVHSQVVPVIPATLLSQCINEMLCYH</sequence>
<dbReference type="SUPFAM" id="SSF47661">
    <property type="entry name" value="t-snare proteins"/>
    <property type="match status" value="1"/>
</dbReference>